<proteinExistence type="predicted"/>
<gene>
    <name evidence="1" type="ORF">EVEC_LOCUS11021</name>
</gene>
<evidence type="ECO:0000313" key="2">
    <source>
        <dbReference type="Proteomes" id="UP000274131"/>
    </source>
</evidence>
<evidence type="ECO:0000313" key="1">
    <source>
        <dbReference type="EMBL" id="VDD96270.1"/>
    </source>
</evidence>
<reference evidence="3" key="1">
    <citation type="submission" date="2017-02" db="UniProtKB">
        <authorList>
            <consortium name="WormBaseParasite"/>
        </authorList>
    </citation>
    <scope>IDENTIFICATION</scope>
</reference>
<reference evidence="1 2" key="2">
    <citation type="submission" date="2018-10" db="EMBL/GenBank/DDBJ databases">
        <authorList>
            <consortium name="Pathogen Informatics"/>
        </authorList>
    </citation>
    <scope>NUCLEOTIDE SEQUENCE [LARGE SCALE GENOMIC DNA]</scope>
</reference>
<evidence type="ECO:0000313" key="3">
    <source>
        <dbReference type="WBParaSite" id="EVEC_0001174301-mRNA-1"/>
    </source>
</evidence>
<dbReference type="EMBL" id="UXUI01011484">
    <property type="protein sequence ID" value="VDD96270.1"/>
    <property type="molecule type" value="Genomic_DNA"/>
</dbReference>
<dbReference type="STRING" id="51028.A0A0N4VLH5"/>
<protein>
    <submittedName>
        <fullName evidence="3">Archease domain-containing protein</fullName>
    </submittedName>
</protein>
<organism evidence="3">
    <name type="scientific">Enterobius vermicularis</name>
    <name type="common">Human pinworm</name>
    <dbReference type="NCBI Taxonomy" id="51028"/>
    <lineage>
        <taxon>Eukaryota</taxon>
        <taxon>Metazoa</taxon>
        <taxon>Ecdysozoa</taxon>
        <taxon>Nematoda</taxon>
        <taxon>Chromadorea</taxon>
        <taxon>Rhabditida</taxon>
        <taxon>Spirurina</taxon>
        <taxon>Oxyuridomorpha</taxon>
        <taxon>Oxyuroidea</taxon>
        <taxon>Oxyuridae</taxon>
        <taxon>Enterobius</taxon>
    </lineage>
</organism>
<dbReference type="Proteomes" id="UP000274131">
    <property type="component" value="Unassembled WGS sequence"/>
</dbReference>
<dbReference type="WBParaSite" id="EVEC_0001174301-mRNA-1">
    <property type="protein sequence ID" value="EVEC_0001174301-mRNA-1"/>
    <property type="gene ID" value="EVEC_0001174301"/>
</dbReference>
<dbReference type="AlphaFoldDB" id="A0A0N4VLH5"/>
<accession>A0A0N4VLH5</accession>
<keyword evidence="2" id="KW-1185">Reference proteome</keyword>
<name>A0A0N4VLH5_ENTVE</name>
<dbReference type="OrthoDB" id="18740at2759"/>
<sequence>MAEYQTLNAAYEIGISSLVSAEDLADPSSDHLGIMALAAALISLIPETSPTVNLDLAFTEDSEIRVDELDVVVIGPDGTAFDQKTMQLCKSRTVNGAVLSVIPTEVGFHKQNDVACVMRRK</sequence>